<dbReference type="EMBL" id="CAJVCH010464479">
    <property type="protein sequence ID" value="CAG7819954.1"/>
    <property type="molecule type" value="Genomic_DNA"/>
</dbReference>
<proteinExistence type="predicted"/>
<evidence type="ECO:0000313" key="2">
    <source>
        <dbReference type="Proteomes" id="UP000708208"/>
    </source>
</evidence>
<accession>A0A8J2KVK7</accession>
<feature type="non-terminal residue" evidence="1">
    <location>
        <position position="133"/>
    </location>
</feature>
<evidence type="ECO:0000313" key="1">
    <source>
        <dbReference type="EMBL" id="CAG7819954.1"/>
    </source>
</evidence>
<dbReference type="AlphaFoldDB" id="A0A8J2KVK7"/>
<gene>
    <name evidence="1" type="ORF">AFUS01_LOCUS30368</name>
</gene>
<protein>
    <submittedName>
        <fullName evidence="1">Uncharacterized protein</fullName>
    </submittedName>
</protein>
<sequence>MEEAEIFVESIIAPAKEIEVIQRKKKSEVHEHFTWNERISKWECVHCTDDTSNRKGHLVLKHPELTSSWNVVHSSSANTGIKIYFQKCDGIKTVSAEEHNNLLMEFIILQNQPFSLVQAESFIKLVNYGRDPP</sequence>
<name>A0A8J2KVK7_9HEXA</name>
<organism evidence="1 2">
    <name type="scientific">Allacma fusca</name>
    <dbReference type="NCBI Taxonomy" id="39272"/>
    <lineage>
        <taxon>Eukaryota</taxon>
        <taxon>Metazoa</taxon>
        <taxon>Ecdysozoa</taxon>
        <taxon>Arthropoda</taxon>
        <taxon>Hexapoda</taxon>
        <taxon>Collembola</taxon>
        <taxon>Symphypleona</taxon>
        <taxon>Sminthuridae</taxon>
        <taxon>Allacma</taxon>
    </lineage>
</organism>
<reference evidence="1" key="1">
    <citation type="submission" date="2021-06" db="EMBL/GenBank/DDBJ databases">
        <authorList>
            <person name="Hodson N. C."/>
            <person name="Mongue J. A."/>
            <person name="Jaron S. K."/>
        </authorList>
    </citation>
    <scope>NUCLEOTIDE SEQUENCE</scope>
</reference>
<keyword evidence="2" id="KW-1185">Reference proteome</keyword>
<comment type="caution">
    <text evidence="1">The sequence shown here is derived from an EMBL/GenBank/DDBJ whole genome shotgun (WGS) entry which is preliminary data.</text>
</comment>
<dbReference type="Proteomes" id="UP000708208">
    <property type="component" value="Unassembled WGS sequence"/>
</dbReference>